<evidence type="ECO:0000313" key="3">
    <source>
        <dbReference type="EMBL" id="MBB5159766.1"/>
    </source>
</evidence>
<dbReference type="InterPro" id="IPR029058">
    <property type="entry name" value="AB_hydrolase_fold"/>
</dbReference>
<dbReference type="SUPFAM" id="SSF53474">
    <property type="entry name" value="alpha/beta-Hydrolases"/>
    <property type="match status" value="1"/>
</dbReference>
<feature type="domain" description="AB hydrolase-1" evidence="2">
    <location>
        <begin position="53"/>
        <end position="274"/>
    </location>
</feature>
<reference evidence="3 4" key="1">
    <citation type="submission" date="2020-08" db="EMBL/GenBank/DDBJ databases">
        <title>Sequencing the genomes of 1000 actinobacteria strains.</title>
        <authorList>
            <person name="Klenk H.-P."/>
        </authorList>
    </citation>
    <scope>NUCLEOTIDE SEQUENCE [LARGE SCALE GENOMIC DNA]</scope>
    <source>
        <strain evidence="3 4">DSM 45584</strain>
    </source>
</reference>
<keyword evidence="4" id="KW-1185">Reference proteome</keyword>
<dbReference type="RefSeq" id="WP_184732704.1">
    <property type="nucleotide sequence ID" value="NZ_JACHIW010000003.1"/>
</dbReference>
<name>A0A840QGY9_9PSEU</name>
<protein>
    <submittedName>
        <fullName evidence="3">Pimeloyl-ACP methyl ester carboxylesterase</fullName>
    </submittedName>
</protein>
<dbReference type="PANTHER" id="PTHR43798:SF31">
    <property type="entry name" value="AB HYDROLASE SUPERFAMILY PROTEIN YCLE"/>
    <property type="match status" value="1"/>
</dbReference>
<dbReference type="InterPro" id="IPR050266">
    <property type="entry name" value="AB_hydrolase_sf"/>
</dbReference>
<evidence type="ECO:0000256" key="1">
    <source>
        <dbReference type="ARBA" id="ARBA00022801"/>
    </source>
</evidence>
<dbReference type="AlphaFoldDB" id="A0A840QGY9"/>
<evidence type="ECO:0000259" key="2">
    <source>
        <dbReference type="Pfam" id="PF12697"/>
    </source>
</evidence>
<dbReference type="Gene3D" id="3.40.50.1820">
    <property type="entry name" value="alpha/beta hydrolase"/>
    <property type="match status" value="1"/>
</dbReference>
<gene>
    <name evidence="3" type="ORF">BJ970_007366</name>
</gene>
<accession>A0A840QGY9</accession>
<dbReference type="Proteomes" id="UP000584374">
    <property type="component" value="Unassembled WGS sequence"/>
</dbReference>
<dbReference type="PANTHER" id="PTHR43798">
    <property type="entry name" value="MONOACYLGLYCEROL LIPASE"/>
    <property type="match status" value="1"/>
</dbReference>
<evidence type="ECO:0000313" key="4">
    <source>
        <dbReference type="Proteomes" id="UP000584374"/>
    </source>
</evidence>
<organism evidence="3 4">
    <name type="scientific">Saccharopolyspora phatthalungensis</name>
    <dbReference type="NCBI Taxonomy" id="664693"/>
    <lineage>
        <taxon>Bacteria</taxon>
        <taxon>Bacillati</taxon>
        <taxon>Actinomycetota</taxon>
        <taxon>Actinomycetes</taxon>
        <taxon>Pseudonocardiales</taxon>
        <taxon>Pseudonocardiaceae</taxon>
        <taxon>Saccharopolyspora</taxon>
    </lineage>
</organism>
<proteinExistence type="predicted"/>
<dbReference type="Pfam" id="PF12697">
    <property type="entry name" value="Abhydrolase_6"/>
    <property type="match status" value="1"/>
</dbReference>
<keyword evidence="1" id="KW-0378">Hydrolase</keyword>
<dbReference type="GO" id="GO:0016020">
    <property type="term" value="C:membrane"/>
    <property type="evidence" value="ECO:0007669"/>
    <property type="project" value="TreeGrafter"/>
</dbReference>
<dbReference type="InterPro" id="IPR000073">
    <property type="entry name" value="AB_hydrolase_1"/>
</dbReference>
<sequence length="285" mass="30679">MMGFRTPVSAAAFAAAYDAVLAQWPVPVDALDVPTAYGTTRVHVCGTPDGTPLVLLHGGGATSTAWFANVAELGKHHRIHAVDLLGDAGRSVADGKAIGGVGDLMAWQDELFDHLGVENAHLCGHSYGAWIALHYAIHSPRVHSLALLDPTGCFTRWNPRYLLRALPMLLRPTPRRTRDFLLWEAGGTGIDPALLELQARGAEFKTAKVITRPNPDPSRLTVPMLVLAAGKSKAHNPDRLIAQARRLVPDVQTAVLPGVGHHALPTENAARLNEILADFFARVRP</sequence>
<dbReference type="EMBL" id="JACHIW010000003">
    <property type="protein sequence ID" value="MBB5159766.1"/>
    <property type="molecule type" value="Genomic_DNA"/>
</dbReference>
<dbReference type="GO" id="GO:0016787">
    <property type="term" value="F:hydrolase activity"/>
    <property type="evidence" value="ECO:0007669"/>
    <property type="project" value="UniProtKB-KW"/>
</dbReference>
<comment type="caution">
    <text evidence="3">The sequence shown here is derived from an EMBL/GenBank/DDBJ whole genome shotgun (WGS) entry which is preliminary data.</text>
</comment>